<dbReference type="SUPFAM" id="SSF55729">
    <property type="entry name" value="Acyl-CoA N-acyltransferases (Nat)"/>
    <property type="match status" value="1"/>
</dbReference>
<dbReference type="InterPro" id="IPR016181">
    <property type="entry name" value="Acyl_CoA_acyltransferase"/>
</dbReference>
<keyword evidence="2" id="KW-0012">Acyltransferase</keyword>
<dbReference type="OrthoDB" id="9796171at2"/>
<dbReference type="EMBL" id="SJPU01000001">
    <property type="protein sequence ID" value="TWU19275.1"/>
    <property type="molecule type" value="Genomic_DNA"/>
</dbReference>
<protein>
    <submittedName>
        <fullName evidence="4">Acetyltransferase</fullName>
    </submittedName>
</protein>
<accession>A0A5C6C598</accession>
<dbReference type="PANTHER" id="PTHR43626:SF4">
    <property type="entry name" value="GCN5-RELATED N-ACETYLTRANSFERASE 2, CHLOROPLASTIC"/>
    <property type="match status" value="1"/>
</dbReference>
<keyword evidence="5" id="KW-1185">Reference proteome</keyword>
<proteinExistence type="predicted"/>
<evidence type="ECO:0000313" key="4">
    <source>
        <dbReference type="EMBL" id="TWU19275.1"/>
    </source>
</evidence>
<sequence>MKFIEIEWCSPEYQSALELRHEVLRAPLGLKLTAEELDGEHGQLHFGVAEGDELIATLVARPHSTNLVQLRQIAVHPNRQSSGVGRFLMEYCEANLRERGFQEITLNARLITLPFYEKLGYEAVGDVFKEITLEHQKMVKQIGGEST</sequence>
<dbReference type="GO" id="GO:0008080">
    <property type="term" value="F:N-acetyltransferase activity"/>
    <property type="evidence" value="ECO:0007669"/>
    <property type="project" value="InterPro"/>
</dbReference>
<dbReference type="CDD" id="cd04301">
    <property type="entry name" value="NAT_SF"/>
    <property type="match status" value="1"/>
</dbReference>
<dbReference type="InterPro" id="IPR000182">
    <property type="entry name" value="GNAT_dom"/>
</dbReference>
<name>A0A5C6C598_9BACT</name>
<gene>
    <name evidence="4" type="ORF">Poly21_14470</name>
</gene>
<keyword evidence="1" id="KW-0808">Transferase</keyword>
<reference evidence="4 5" key="1">
    <citation type="journal article" date="2020" name="Antonie Van Leeuwenhoek">
        <title>Rhodopirellula heiligendammensis sp. nov., Rhodopirellula pilleata sp. nov., and Rhodopirellula solitaria sp. nov. isolated from natural or artificial marine surfaces in Northern Germany and California, USA, and emended description of the genus Rhodopirellula.</title>
        <authorList>
            <person name="Kallscheuer N."/>
            <person name="Wiegand S."/>
            <person name="Jogler M."/>
            <person name="Boedeker C."/>
            <person name="Peeters S.H."/>
            <person name="Rast P."/>
            <person name="Heuer A."/>
            <person name="Jetten M.S.M."/>
            <person name="Rohde M."/>
            <person name="Jogler C."/>
        </authorList>
    </citation>
    <scope>NUCLEOTIDE SEQUENCE [LARGE SCALE GENOMIC DNA]</scope>
    <source>
        <strain evidence="4 5">Poly21</strain>
    </source>
</reference>
<evidence type="ECO:0000256" key="1">
    <source>
        <dbReference type="ARBA" id="ARBA00022679"/>
    </source>
</evidence>
<dbReference type="PANTHER" id="PTHR43626">
    <property type="entry name" value="ACYL-COA N-ACYLTRANSFERASE"/>
    <property type="match status" value="1"/>
</dbReference>
<dbReference type="Proteomes" id="UP000319908">
    <property type="component" value="Unassembled WGS sequence"/>
</dbReference>
<dbReference type="Pfam" id="PF13673">
    <property type="entry name" value="Acetyltransf_10"/>
    <property type="match status" value="1"/>
</dbReference>
<dbReference type="PROSITE" id="PS51186">
    <property type="entry name" value="GNAT"/>
    <property type="match status" value="1"/>
</dbReference>
<dbReference type="InterPro" id="IPR045039">
    <property type="entry name" value="NSI-like"/>
</dbReference>
<dbReference type="Gene3D" id="3.40.630.30">
    <property type="match status" value="1"/>
</dbReference>
<dbReference type="GO" id="GO:0005737">
    <property type="term" value="C:cytoplasm"/>
    <property type="evidence" value="ECO:0007669"/>
    <property type="project" value="TreeGrafter"/>
</dbReference>
<evidence type="ECO:0000313" key="5">
    <source>
        <dbReference type="Proteomes" id="UP000319908"/>
    </source>
</evidence>
<comment type="caution">
    <text evidence="4">The sequence shown here is derived from an EMBL/GenBank/DDBJ whole genome shotgun (WGS) entry which is preliminary data.</text>
</comment>
<evidence type="ECO:0000259" key="3">
    <source>
        <dbReference type="PROSITE" id="PS51186"/>
    </source>
</evidence>
<organism evidence="4 5">
    <name type="scientific">Allorhodopirellula heiligendammensis</name>
    <dbReference type="NCBI Taxonomy" id="2714739"/>
    <lineage>
        <taxon>Bacteria</taxon>
        <taxon>Pseudomonadati</taxon>
        <taxon>Planctomycetota</taxon>
        <taxon>Planctomycetia</taxon>
        <taxon>Pirellulales</taxon>
        <taxon>Pirellulaceae</taxon>
        <taxon>Allorhodopirellula</taxon>
    </lineage>
</organism>
<dbReference type="AlphaFoldDB" id="A0A5C6C598"/>
<evidence type="ECO:0000256" key="2">
    <source>
        <dbReference type="ARBA" id="ARBA00023315"/>
    </source>
</evidence>
<dbReference type="RefSeq" id="WP_146406131.1">
    <property type="nucleotide sequence ID" value="NZ_SJPU01000001.1"/>
</dbReference>
<feature type="domain" description="N-acetyltransferase" evidence="3">
    <location>
        <begin position="1"/>
        <end position="143"/>
    </location>
</feature>